<organism evidence="1 2">
    <name type="scientific">Datura stramonium</name>
    <name type="common">Jimsonweed</name>
    <name type="synonym">Common thornapple</name>
    <dbReference type="NCBI Taxonomy" id="4076"/>
    <lineage>
        <taxon>Eukaryota</taxon>
        <taxon>Viridiplantae</taxon>
        <taxon>Streptophyta</taxon>
        <taxon>Embryophyta</taxon>
        <taxon>Tracheophyta</taxon>
        <taxon>Spermatophyta</taxon>
        <taxon>Magnoliopsida</taxon>
        <taxon>eudicotyledons</taxon>
        <taxon>Gunneridae</taxon>
        <taxon>Pentapetalae</taxon>
        <taxon>asterids</taxon>
        <taxon>lamiids</taxon>
        <taxon>Solanales</taxon>
        <taxon>Solanaceae</taxon>
        <taxon>Solanoideae</taxon>
        <taxon>Datureae</taxon>
        <taxon>Datura</taxon>
    </lineage>
</organism>
<gene>
    <name evidence="1" type="ORF">HAX54_042185</name>
</gene>
<accession>A0ABS8SLZ4</accession>
<sequence length="76" mass="8449">MATVIKKVIRTPTGYGPTVWETDRRACQDPPQPPSLQFQVELGLQFLAGWTSATRCAPQRARRPTHCAFPCLILPA</sequence>
<name>A0ABS8SLZ4_DATST</name>
<keyword evidence="2" id="KW-1185">Reference proteome</keyword>
<protein>
    <submittedName>
        <fullName evidence="1">Uncharacterized protein</fullName>
    </submittedName>
</protein>
<dbReference type="EMBL" id="JACEIK010000618">
    <property type="protein sequence ID" value="MCD7459877.1"/>
    <property type="molecule type" value="Genomic_DNA"/>
</dbReference>
<proteinExistence type="predicted"/>
<comment type="caution">
    <text evidence="1">The sequence shown here is derived from an EMBL/GenBank/DDBJ whole genome shotgun (WGS) entry which is preliminary data.</text>
</comment>
<evidence type="ECO:0000313" key="1">
    <source>
        <dbReference type="EMBL" id="MCD7459877.1"/>
    </source>
</evidence>
<evidence type="ECO:0000313" key="2">
    <source>
        <dbReference type="Proteomes" id="UP000823775"/>
    </source>
</evidence>
<reference evidence="1 2" key="1">
    <citation type="journal article" date="2021" name="BMC Genomics">
        <title>Datura genome reveals duplications of psychoactive alkaloid biosynthetic genes and high mutation rate following tissue culture.</title>
        <authorList>
            <person name="Rajewski A."/>
            <person name="Carter-House D."/>
            <person name="Stajich J."/>
            <person name="Litt A."/>
        </authorList>
    </citation>
    <scope>NUCLEOTIDE SEQUENCE [LARGE SCALE GENOMIC DNA]</scope>
    <source>
        <strain evidence="1">AR-01</strain>
    </source>
</reference>
<dbReference type="Proteomes" id="UP000823775">
    <property type="component" value="Unassembled WGS sequence"/>
</dbReference>